<evidence type="ECO:0000313" key="1">
    <source>
        <dbReference type="EMBL" id="MEW9492504.1"/>
    </source>
</evidence>
<name>A0ACC6TRH7_9CREN</name>
<keyword evidence="1" id="KW-0378">Hydrolase</keyword>
<reference evidence="1" key="1">
    <citation type="submission" date="2024-07" db="EMBL/GenBank/DDBJ databases">
        <title>Metagenome and Metagenome-Assembled Genomes of Archaea from a hot spring from the geothermal field of Los Azufres, Mexico.</title>
        <authorList>
            <person name="Marin-Paredes R."/>
            <person name="Martinez-Romero E."/>
            <person name="Servin-Garciduenas L.E."/>
        </authorList>
    </citation>
    <scope>NUCLEOTIDE SEQUENCE</scope>
    <source>
        <strain evidence="1">AZ1-454</strain>
    </source>
</reference>
<comment type="caution">
    <text evidence="1">The sequence shown here is derived from an EMBL/GenBank/DDBJ whole genome shotgun (WGS) entry which is preliminary data.</text>
</comment>
<organism evidence="1 2">
    <name type="scientific">Candidatus Aramenus sulfurataquae</name>
    <dbReference type="NCBI Taxonomy" id="1326980"/>
    <lineage>
        <taxon>Archaea</taxon>
        <taxon>Thermoproteota</taxon>
        <taxon>Thermoprotei</taxon>
        <taxon>Sulfolobales</taxon>
        <taxon>Sulfolobaceae</taxon>
        <taxon>Candidatus Aramenus</taxon>
    </lineage>
</organism>
<dbReference type="Proteomes" id="UP000053480">
    <property type="component" value="Unassembled WGS sequence"/>
</dbReference>
<accession>A0ACC6TRH7</accession>
<sequence>MDAVIVGVVLGVVQGVSEWLPISSKTQVLLASTILLGLSFSVGYSFGLFMEVGTILAAIVYFRREIYGVLKALVGRGSQIDVLLLKYLVVSTLVTGAIGVPIYVAIVNLVKGPTIGVPMTILGLVLIVDGLVIHFSRRTYRPKKGIKDISLRDMALVGLAQGLAALPGVSRSGMTTSALLLLGYKPEEAFKLSFIALIPSALGAIGVTVLLSKDVVEKALGEVGLGALGISVVVATAVSLVLIDGLLKFARTKKVLLLVFALGAMALASGILSTLTGVG</sequence>
<dbReference type="EMBL" id="JZWS03000042">
    <property type="protein sequence ID" value="MEW9492504.1"/>
    <property type="molecule type" value="Genomic_DNA"/>
</dbReference>
<proteinExistence type="predicted"/>
<dbReference type="EC" id="3.6.1.27" evidence="1"/>
<gene>
    <name evidence="1" type="ORF">TQ35_0009955</name>
</gene>
<protein>
    <submittedName>
        <fullName evidence="1">Undecaprenyl-diphosphate phosphatase</fullName>
        <ecNumber evidence="1">3.6.1.27</ecNumber>
    </submittedName>
</protein>
<evidence type="ECO:0000313" key="2">
    <source>
        <dbReference type="Proteomes" id="UP000053480"/>
    </source>
</evidence>